<feature type="transmembrane region" description="Helical" evidence="8">
    <location>
        <begin position="147"/>
        <end position="165"/>
    </location>
</feature>
<keyword evidence="6" id="KW-0534">Nitrate assimilation</keyword>
<evidence type="ECO:0000256" key="6">
    <source>
        <dbReference type="ARBA" id="ARBA00023063"/>
    </source>
</evidence>
<dbReference type="InterPro" id="IPR036259">
    <property type="entry name" value="MFS_trans_sf"/>
</dbReference>
<dbReference type="AlphaFoldDB" id="A0A3A9KA41"/>
<name>A0A3A9KA41_9BACI</name>
<feature type="transmembrane region" description="Helical" evidence="8">
    <location>
        <begin position="311"/>
        <end position="330"/>
    </location>
</feature>
<dbReference type="RefSeq" id="WP_110938817.1">
    <property type="nucleotide sequence ID" value="NZ_KZ614147.1"/>
</dbReference>
<proteinExistence type="inferred from homology"/>
<dbReference type="GO" id="GO:0015112">
    <property type="term" value="F:nitrate transmembrane transporter activity"/>
    <property type="evidence" value="ECO:0007669"/>
    <property type="project" value="InterPro"/>
</dbReference>
<evidence type="ECO:0000256" key="2">
    <source>
        <dbReference type="ARBA" id="ARBA00008432"/>
    </source>
</evidence>
<dbReference type="InterPro" id="IPR011701">
    <property type="entry name" value="MFS"/>
</dbReference>
<dbReference type="Proteomes" id="UP000281498">
    <property type="component" value="Unassembled WGS sequence"/>
</dbReference>
<evidence type="ECO:0000259" key="9">
    <source>
        <dbReference type="PROSITE" id="PS50850"/>
    </source>
</evidence>
<keyword evidence="3" id="KW-0813">Transport</keyword>
<feature type="transmembrane region" description="Helical" evidence="8">
    <location>
        <begin position="83"/>
        <end position="104"/>
    </location>
</feature>
<dbReference type="Pfam" id="PF07690">
    <property type="entry name" value="MFS_1"/>
    <property type="match status" value="1"/>
</dbReference>
<dbReference type="InterPro" id="IPR044772">
    <property type="entry name" value="NO3_transporter"/>
</dbReference>
<feature type="transmembrane region" description="Helical" evidence="8">
    <location>
        <begin position="59"/>
        <end position="77"/>
    </location>
</feature>
<feature type="transmembrane region" description="Helical" evidence="8">
    <location>
        <begin position="342"/>
        <end position="360"/>
    </location>
</feature>
<sequence>MALTFTVWASLSPLANHFETLYGLSATQTSVLVAIPVLLGSIMRVPVGILTDRHGGRKVFTILLLLIVIPLIGVGFANTYTSLLFWAFFLGIAGSSFAASITFVSKWTPKEKQGTALGLNGMGNIGTALAGFLLPTIAIYFGLQWSFWSLVIPVIAMAAMIWFWTPETPKPEERKTMLGALSVLKFKDSWTLSLFYFVTFGAFVAFSIYLPILLVDLYNLSSVDAGMRAAGFVVIATLIRPLGGYLGDKVGAEKVLTFVFTGIVIGSLAISFGMENLIVMTFACLFIAAVCGIGNGAVFKLVPQLFPKATGTVTGIVGAAGGLGGFFPPIFLGSIKDMTGDYVLGFLALAFLSLVCLFINKKQFDQSKVSSFETVKS</sequence>
<comment type="caution">
    <text evidence="10">The sequence shown here is derived from an EMBL/GenBank/DDBJ whole genome shotgun (WGS) entry which is preliminary data.</text>
</comment>
<evidence type="ECO:0000256" key="5">
    <source>
        <dbReference type="ARBA" id="ARBA00022989"/>
    </source>
</evidence>
<dbReference type="EMBL" id="PDOE01000002">
    <property type="protein sequence ID" value="RKL68438.1"/>
    <property type="molecule type" value="Genomic_DNA"/>
</dbReference>
<evidence type="ECO:0000256" key="1">
    <source>
        <dbReference type="ARBA" id="ARBA00004651"/>
    </source>
</evidence>
<keyword evidence="11" id="KW-1185">Reference proteome</keyword>
<protein>
    <submittedName>
        <fullName evidence="10">MFS transporter</fullName>
    </submittedName>
</protein>
<accession>A0A3A9KA41</accession>
<dbReference type="OrthoDB" id="9773404at2"/>
<keyword evidence="4 8" id="KW-0812">Transmembrane</keyword>
<reference evidence="10 11" key="1">
    <citation type="submission" date="2017-10" db="EMBL/GenBank/DDBJ databases">
        <title>Bacillus sp. nov., a halophilic bacterium isolated from a Keqin Lake.</title>
        <authorList>
            <person name="Wang H."/>
        </authorList>
    </citation>
    <scope>NUCLEOTIDE SEQUENCE [LARGE SCALE GENOMIC DNA]</scope>
    <source>
        <strain evidence="10 11">KCTC 13187</strain>
    </source>
</reference>
<dbReference type="GO" id="GO:0042128">
    <property type="term" value="P:nitrate assimilation"/>
    <property type="evidence" value="ECO:0007669"/>
    <property type="project" value="UniProtKB-KW"/>
</dbReference>
<dbReference type="Gene3D" id="1.20.1250.20">
    <property type="entry name" value="MFS general substrate transporter like domains"/>
    <property type="match status" value="2"/>
</dbReference>
<dbReference type="InterPro" id="IPR020846">
    <property type="entry name" value="MFS_dom"/>
</dbReference>
<organism evidence="10 11">
    <name type="scientific">Salipaludibacillus neizhouensis</name>
    <dbReference type="NCBI Taxonomy" id="885475"/>
    <lineage>
        <taxon>Bacteria</taxon>
        <taxon>Bacillati</taxon>
        <taxon>Bacillota</taxon>
        <taxon>Bacilli</taxon>
        <taxon>Bacillales</taxon>
        <taxon>Bacillaceae</taxon>
    </lineage>
</organism>
<dbReference type="PROSITE" id="PS50850">
    <property type="entry name" value="MFS"/>
    <property type="match status" value="1"/>
</dbReference>
<feature type="transmembrane region" description="Helical" evidence="8">
    <location>
        <begin position="20"/>
        <end position="39"/>
    </location>
</feature>
<evidence type="ECO:0000256" key="7">
    <source>
        <dbReference type="ARBA" id="ARBA00023136"/>
    </source>
</evidence>
<evidence type="ECO:0000256" key="8">
    <source>
        <dbReference type="SAM" id="Phobius"/>
    </source>
</evidence>
<gene>
    <name evidence="10" type="ORF">CR203_04945</name>
</gene>
<dbReference type="GO" id="GO:0005886">
    <property type="term" value="C:plasma membrane"/>
    <property type="evidence" value="ECO:0007669"/>
    <property type="project" value="UniProtKB-SubCell"/>
</dbReference>
<feature type="transmembrane region" description="Helical" evidence="8">
    <location>
        <begin position="116"/>
        <end position="141"/>
    </location>
</feature>
<comment type="similarity">
    <text evidence="2">Belongs to the major facilitator superfamily. Nitrate/nitrite porter (TC 2.A.1.8) family.</text>
</comment>
<feature type="transmembrane region" description="Helical" evidence="8">
    <location>
        <begin position="194"/>
        <end position="213"/>
    </location>
</feature>
<feature type="transmembrane region" description="Helical" evidence="8">
    <location>
        <begin position="278"/>
        <end position="299"/>
    </location>
</feature>
<keyword evidence="5 8" id="KW-1133">Transmembrane helix</keyword>
<keyword evidence="7 8" id="KW-0472">Membrane</keyword>
<dbReference type="SUPFAM" id="SSF103473">
    <property type="entry name" value="MFS general substrate transporter"/>
    <property type="match status" value="1"/>
</dbReference>
<comment type="subcellular location">
    <subcellularLocation>
        <location evidence="1">Cell membrane</location>
        <topology evidence="1">Multi-pass membrane protein</topology>
    </subcellularLocation>
</comment>
<evidence type="ECO:0000256" key="4">
    <source>
        <dbReference type="ARBA" id="ARBA00022692"/>
    </source>
</evidence>
<evidence type="ECO:0000313" key="11">
    <source>
        <dbReference type="Proteomes" id="UP000281498"/>
    </source>
</evidence>
<dbReference type="PANTHER" id="PTHR23515">
    <property type="entry name" value="HIGH-AFFINITY NITRATE TRANSPORTER 2.3"/>
    <property type="match status" value="1"/>
</dbReference>
<evidence type="ECO:0000256" key="3">
    <source>
        <dbReference type="ARBA" id="ARBA00022448"/>
    </source>
</evidence>
<feature type="domain" description="Major facilitator superfamily (MFS) profile" evidence="9">
    <location>
        <begin position="1"/>
        <end position="368"/>
    </location>
</feature>
<evidence type="ECO:0000313" key="10">
    <source>
        <dbReference type="EMBL" id="RKL68438.1"/>
    </source>
</evidence>
<feature type="transmembrane region" description="Helical" evidence="8">
    <location>
        <begin position="225"/>
        <end position="243"/>
    </location>
</feature>
<feature type="transmembrane region" description="Helical" evidence="8">
    <location>
        <begin position="255"/>
        <end position="272"/>
    </location>
</feature>